<sequence length="92" mass="10488">MDIHQSDNSTMLSKIQKWGNSQGVRISLKLLENSQIKLGEEIEIIAEDGKIIIQPTYKIHGKYAIDTLVAKMPADYKLAEVDWGNSKDKEEW</sequence>
<dbReference type="SMART" id="SM00966">
    <property type="entry name" value="SpoVT_AbrB"/>
    <property type="match status" value="1"/>
</dbReference>
<dbReference type="InterPro" id="IPR007159">
    <property type="entry name" value="SpoVT-AbrB_dom"/>
</dbReference>
<dbReference type="SUPFAM" id="SSF89447">
    <property type="entry name" value="AbrB/MazE/MraZ-like"/>
    <property type="match status" value="1"/>
</dbReference>
<dbReference type="Gene3D" id="2.10.260.10">
    <property type="match status" value="1"/>
</dbReference>
<dbReference type="InterPro" id="IPR037914">
    <property type="entry name" value="SpoVT-AbrB_sf"/>
</dbReference>
<dbReference type="EMBL" id="UOEW01000144">
    <property type="protein sequence ID" value="VAW36436.1"/>
    <property type="molecule type" value="Genomic_DNA"/>
</dbReference>
<name>A0A3B0VVW7_9ZZZZ</name>
<dbReference type="PANTHER" id="PTHR40516">
    <property type="entry name" value="ANTITOXIN CHPS-RELATED"/>
    <property type="match status" value="1"/>
</dbReference>
<proteinExistence type="predicted"/>
<gene>
    <name evidence="2" type="ORF">MNBD_GAMMA01-188</name>
</gene>
<dbReference type="GO" id="GO:0003677">
    <property type="term" value="F:DNA binding"/>
    <property type="evidence" value="ECO:0007669"/>
    <property type="project" value="InterPro"/>
</dbReference>
<dbReference type="InterPro" id="IPR039052">
    <property type="entry name" value="Antitox_PemI-like"/>
</dbReference>
<organism evidence="2">
    <name type="scientific">hydrothermal vent metagenome</name>
    <dbReference type="NCBI Taxonomy" id="652676"/>
    <lineage>
        <taxon>unclassified sequences</taxon>
        <taxon>metagenomes</taxon>
        <taxon>ecological metagenomes</taxon>
    </lineage>
</organism>
<dbReference type="PANTHER" id="PTHR40516:SF1">
    <property type="entry name" value="ANTITOXIN CHPS-RELATED"/>
    <property type="match status" value="1"/>
</dbReference>
<feature type="domain" description="SpoVT-AbrB" evidence="1">
    <location>
        <begin position="16"/>
        <end position="60"/>
    </location>
</feature>
<reference evidence="2" key="1">
    <citation type="submission" date="2018-06" db="EMBL/GenBank/DDBJ databases">
        <authorList>
            <person name="Zhirakovskaya E."/>
        </authorList>
    </citation>
    <scope>NUCLEOTIDE SEQUENCE</scope>
</reference>
<dbReference type="GO" id="GO:0097351">
    <property type="term" value="F:toxin sequestering activity"/>
    <property type="evidence" value="ECO:0007669"/>
    <property type="project" value="InterPro"/>
</dbReference>
<accession>A0A3B0VVW7</accession>
<protein>
    <recommendedName>
        <fullName evidence="1">SpoVT-AbrB domain-containing protein</fullName>
    </recommendedName>
</protein>
<evidence type="ECO:0000313" key="2">
    <source>
        <dbReference type="EMBL" id="VAW36436.1"/>
    </source>
</evidence>
<evidence type="ECO:0000259" key="1">
    <source>
        <dbReference type="SMART" id="SM00966"/>
    </source>
</evidence>
<dbReference type="AlphaFoldDB" id="A0A3B0VVW7"/>